<feature type="signal peptide" evidence="1">
    <location>
        <begin position="1"/>
        <end position="16"/>
    </location>
</feature>
<keyword evidence="3" id="KW-1185">Reference proteome</keyword>
<dbReference type="Proteomes" id="UP001158576">
    <property type="component" value="Chromosome XSR"/>
</dbReference>
<evidence type="ECO:0000256" key="1">
    <source>
        <dbReference type="SAM" id="SignalP"/>
    </source>
</evidence>
<reference evidence="2 3" key="1">
    <citation type="submission" date="2021-04" db="EMBL/GenBank/DDBJ databases">
        <authorList>
            <person name="Bliznina A."/>
        </authorList>
    </citation>
    <scope>NUCLEOTIDE SEQUENCE [LARGE SCALE GENOMIC DNA]</scope>
</reference>
<organism evidence="2 3">
    <name type="scientific">Oikopleura dioica</name>
    <name type="common">Tunicate</name>
    <dbReference type="NCBI Taxonomy" id="34765"/>
    <lineage>
        <taxon>Eukaryota</taxon>
        <taxon>Metazoa</taxon>
        <taxon>Chordata</taxon>
        <taxon>Tunicata</taxon>
        <taxon>Appendicularia</taxon>
        <taxon>Copelata</taxon>
        <taxon>Oikopleuridae</taxon>
        <taxon>Oikopleura</taxon>
    </lineage>
</organism>
<keyword evidence="1" id="KW-0732">Signal</keyword>
<accession>A0ABN7SCS6</accession>
<evidence type="ECO:0000313" key="3">
    <source>
        <dbReference type="Proteomes" id="UP001158576"/>
    </source>
</evidence>
<proteinExistence type="predicted"/>
<dbReference type="EMBL" id="OU015569">
    <property type="protein sequence ID" value="CAG5095196.1"/>
    <property type="molecule type" value="Genomic_DNA"/>
</dbReference>
<evidence type="ECO:0000313" key="2">
    <source>
        <dbReference type="EMBL" id="CAG5095196.1"/>
    </source>
</evidence>
<sequence>MKLAAYFSALFSISFALEKCPETCECDCGASYWSKIKDYADCDAIQMLSVTGLMEKKTAKALKSACNDVFSVVEPVDKLLKAMPLDEIAQNPGQICAAIGAQLGRIEKERTVDLSIVKKLAPQCRCLVKNLALALDGKPDMAGIIACASEVKNSMSDLRIPHYDL</sequence>
<gene>
    <name evidence="2" type="ORF">OKIOD_LOCUS5632</name>
</gene>
<feature type="chain" id="PRO_5045705584" evidence="1">
    <location>
        <begin position="17"/>
        <end position="165"/>
    </location>
</feature>
<protein>
    <submittedName>
        <fullName evidence="2">Oidioi.mRNA.OKI2018_I69.XSR.g14074.t1.cds</fullName>
    </submittedName>
</protein>
<name>A0ABN7SCS6_OIKDI</name>